<dbReference type="PANTHER" id="PTHR20929:SF11">
    <property type="entry name" value="DYNEIN AXONEMAL INTERMEDIATE CHAIN 7"/>
    <property type="match status" value="1"/>
</dbReference>
<evidence type="ECO:0000259" key="4">
    <source>
        <dbReference type="Pfam" id="PF15927"/>
    </source>
</evidence>
<evidence type="ECO:0000313" key="5">
    <source>
        <dbReference type="EMBL" id="KAG7153283.1"/>
    </source>
</evidence>
<dbReference type="EMBL" id="JAHLQT010047199">
    <property type="protein sequence ID" value="KAG7153283.1"/>
    <property type="molecule type" value="Genomic_DNA"/>
</dbReference>
<dbReference type="Pfam" id="PF12366">
    <property type="entry name" value="Casc1_C"/>
    <property type="match status" value="1"/>
</dbReference>
<keyword evidence="6" id="KW-1185">Reference proteome</keyword>
<gene>
    <name evidence="5" type="primary">AXP83.9-L</name>
    <name evidence="5" type="ORF">Hamer_G010578</name>
</gene>
<dbReference type="Pfam" id="PF15927">
    <property type="entry name" value="Casc1_N"/>
    <property type="match status" value="1"/>
</dbReference>
<proteinExistence type="inferred from homology"/>
<reference evidence="5" key="1">
    <citation type="journal article" date="2021" name="Sci. Adv.">
        <title>The American lobster genome reveals insights on longevity, neural, and immune adaptations.</title>
        <authorList>
            <person name="Polinski J.M."/>
            <person name="Zimin A.V."/>
            <person name="Clark K.F."/>
            <person name="Kohn A.B."/>
            <person name="Sadowski N."/>
            <person name="Timp W."/>
            <person name="Ptitsyn A."/>
            <person name="Khanna P."/>
            <person name="Romanova D.Y."/>
            <person name="Williams P."/>
            <person name="Greenwood S.J."/>
            <person name="Moroz L.L."/>
            <person name="Walt D.R."/>
            <person name="Bodnar A.G."/>
        </authorList>
    </citation>
    <scope>NUCLEOTIDE SEQUENCE</scope>
    <source>
        <strain evidence="5">GMGI-L3</strain>
    </source>
</reference>
<evidence type="ECO:0000256" key="2">
    <source>
        <dbReference type="SAM" id="Coils"/>
    </source>
</evidence>
<dbReference type="GO" id="GO:0048487">
    <property type="term" value="F:beta-tubulin binding"/>
    <property type="evidence" value="ECO:0007669"/>
    <property type="project" value="TreeGrafter"/>
</dbReference>
<evidence type="ECO:0000256" key="1">
    <source>
        <dbReference type="ARBA" id="ARBA00024332"/>
    </source>
</evidence>
<dbReference type="Proteomes" id="UP000747542">
    <property type="component" value="Unassembled WGS sequence"/>
</dbReference>
<dbReference type="GO" id="GO:0008017">
    <property type="term" value="F:microtubule binding"/>
    <property type="evidence" value="ECO:0007669"/>
    <property type="project" value="TreeGrafter"/>
</dbReference>
<name>A0A8J5JEM3_HOMAM</name>
<dbReference type="GO" id="GO:0005930">
    <property type="term" value="C:axoneme"/>
    <property type="evidence" value="ECO:0007669"/>
    <property type="project" value="TreeGrafter"/>
</dbReference>
<keyword evidence="2" id="KW-0175">Coiled coil</keyword>
<dbReference type="AlphaFoldDB" id="A0A8J5JEM3"/>
<dbReference type="InterPro" id="IPR022110">
    <property type="entry name" value="CASC1_C"/>
</dbReference>
<comment type="caution">
    <text evidence="5">The sequence shown here is derived from an EMBL/GenBank/DDBJ whole genome shotgun (WGS) entry which is preliminary data.</text>
</comment>
<dbReference type="InterPro" id="IPR023247">
    <property type="entry name" value="IC97/Dnai7-like"/>
</dbReference>
<comment type="similarity">
    <text evidence="1">Belongs to the DNAI7 family.</text>
</comment>
<organism evidence="5 6">
    <name type="scientific">Homarus americanus</name>
    <name type="common">American lobster</name>
    <dbReference type="NCBI Taxonomy" id="6706"/>
    <lineage>
        <taxon>Eukaryota</taxon>
        <taxon>Metazoa</taxon>
        <taxon>Ecdysozoa</taxon>
        <taxon>Arthropoda</taxon>
        <taxon>Crustacea</taxon>
        <taxon>Multicrustacea</taxon>
        <taxon>Malacostraca</taxon>
        <taxon>Eumalacostraca</taxon>
        <taxon>Eucarida</taxon>
        <taxon>Decapoda</taxon>
        <taxon>Pleocyemata</taxon>
        <taxon>Astacidea</taxon>
        <taxon>Nephropoidea</taxon>
        <taxon>Nephropidae</taxon>
        <taxon>Homarus</taxon>
    </lineage>
</organism>
<sequence>MVMRTLVAPWAFITRQKCTWIREEEEEAARQERERVEALLRAEAVKEQQRQRVVQLTATAAVTTHLDTTMELTRDRIKDQEEVRMGQERSARGWERSVRIRRGQQGSGKWERMMRCDGLPDPTSVPEMNRYLSLWRADLDTATLEGALAKTHQVIHIWLELQEAQKEKLDQATYHQLLDLRPHLDHETMVYSFFTSSPLVSLALWSNTTRSPKNNCHEVKELGFTFTLPEDLVEAECVVRVMRTEYDHYSKFAPTFNTPNVQETHATLLGAPPVLVKKYRPPHFTETGPGELNLRRYRIQGGVYTIDLLEVPPQPRVLADCTITQVEEVCTVSRVHWVANYNPPAAPEAAGQRRRDPEAVEQEMRQLEKELQKLILITIKLPDSAFWFEPPQMVLWDERKRCWSNEYFHDVKYNEDQCVMQVRTTRLGVMGLAMNRFANLPFQSWELKPQGGTAVSLTLIAAVVVAEFTIMEEGHVCLANLQDGARTALSHLYGKPMKANALIKTLQFYGINLFPDRDSYCYIDGLPTKHRPTEQHLYRCMALVAPAVHFAWSRWNLLAGLTKLVFQMKTKKISPDDTQVGQPLVLVTPQKTCVLECTEISQAFSNNDEDPSKYYADLYQLVLDDLDEGVRQTVQDASPIFIHNIQYMLKAASVISYC</sequence>
<accession>A0A8J5JEM3</accession>
<feature type="coiled-coil region" evidence="2">
    <location>
        <begin position="21"/>
        <end position="48"/>
    </location>
</feature>
<feature type="domain" description="IC97/Casc1 N-terminal" evidence="4">
    <location>
        <begin position="107"/>
        <end position="161"/>
    </location>
</feature>
<protein>
    <submittedName>
        <fullName evidence="5">Axonemal 84 kDa protein-like</fullName>
    </submittedName>
</protein>
<feature type="domain" description="CASC1 C-terminal" evidence="3">
    <location>
        <begin position="402"/>
        <end position="601"/>
    </location>
</feature>
<dbReference type="PANTHER" id="PTHR20929">
    <property type="entry name" value="LUNG ADENOMA SUSCEPTIBILITY 1-RELATED"/>
    <property type="match status" value="1"/>
</dbReference>
<dbReference type="InterPro" id="IPR031826">
    <property type="entry name" value="IC97/Casc1_N"/>
</dbReference>
<evidence type="ECO:0000313" key="6">
    <source>
        <dbReference type="Proteomes" id="UP000747542"/>
    </source>
</evidence>
<evidence type="ECO:0000259" key="3">
    <source>
        <dbReference type="Pfam" id="PF12366"/>
    </source>
</evidence>